<feature type="active site" evidence="16">
    <location>
        <position position="335"/>
    </location>
</feature>
<dbReference type="PANTHER" id="PTHR21071:SF4">
    <property type="entry name" value="UDP-N-ACETYLENOLPYRUVOYLGLUCOSAMINE REDUCTASE"/>
    <property type="match status" value="1"/>
</dbReference>
<comment type="pathway">
    <text evidence="4 16">Cell wall biogenesis; peptidoglycan biosynthesis.</text>
</comment>
<comment type="catalytic activity">
    <reaction evidence="15 16">
        <text>UDP-N-acetyl-alpha-D-muramate + NADP(+) = UDP-N-acetyl-3-O-(1-carboxyvinyl)-alpha-D-glucosamine + NADPH + H(+)</text>
        <dbReference type="Rhea" id="RHEA:12248"/>
        <dbReference type="ChEBI" id="CHEBI:15378"/>
        <dbReference type="ChEBI" id="CHEBI:57783"/>
        <dbReference type="ChEBI" id="CHEBI:58349"/>
        <dbReference type="ChEBI" id="CHEBI:68483"/>
        <dbReference type="ChEBI" id="CHEBI:70757"/>
        <dbReference type="EC" id="1.3.1.98"/>
    </reaction>
</comment>
<evidence type="ECO:0000313" key="19">
    <source>
        <dbReference type="Proteomes" id="UP000183028"/>
    </source>
</evidence>
<feature type="active site" evidence="16">
    <location>
        <position position="165"/>
    </location>
</feature>
<keyword evidence="11 16" id="KW-0573">Peptidoglycan synthesis</keyword>
<dbReference type="GO" id="GO:0008762">
    <property type="term" value="F:UDP-N-acetylmuramate dehydrogenase activity"/>
    <property type="evidence" value="ECO:0007669"/>
    <property type="project" value="UniProtKB-UniRule"/>
</dbReference>
<keyword evidence="6 16" id="KW-0132">Cell division</keyword>
<dbReference type="AlphaFoldDB" id="A0A1H6XYD7"/>
<dbReference type="PANTHER" id="PTHR21071">
    <property type="entry name" value="UDP-N-ACETYLENOLPYRUVOYLGLUCOSAMINE REDUCTASE"/>
    <property type="match status" value="1"/>
</dbReference>
<evidence type="ECO:0000256" key="10">
    <source>
        <dbReference type="ARBA" id="ARBA00022960"/>
    </source>
</evidence>
<evidence type="ECO:0000256" key="11">
    <source>
        <dbReference type="ARBA" id="ARBA00022984"/>
    </source>
</evidence>
<dbReference type="Pfam" id="PF02873">
    <property type="entry name" value="MurB_C"/>
    <property type="match status" value="1"/>
</dbReference>
<accession>A0A1H6XYD7</accession>
<dbReference type="STRING" id="322505.SAMN04487836_13813"/>
<dbReference type="Proteomes" id="UP000183028">
    <property type="component" value="Unassembled WGS sequence"/>
</dbReference>
<dbReference type="GO" id="GO:0009252">
    <property type="term" value="P:peptidoglycan biosynthetic process"/>
    <property type="evidence" value="ECO:0007669"/>
    <property type="project" value="UniProtKB-UniRule"/>
</dbReference>
<keyword evidence="12 16" id="KW-0560">Oxidoreductase</keyword>
<evidence type="ECO:0000256" key="3">
    <source>
        <dbReference type="ARBA" id="ARBA00004496"/>
    </source>
</evidence>
<keyword evidence="13 16" id="KW-0131">Cell cycle</keyword>
<dbReference type="Gene3D" id="3.30.43.10">
    <property type="entry name" value="Uridine Diphospho-n-acetylenolpyruvylglucosamine Reductase, domain 2"/>
    <property type="match status" value="1"/>
</dbReference>
<evidence type="ECO:0000256" key="15">
    <source>
        <dbReference type="ARBA" id="ARBA00048914"/>
    </source>
</evidence>
<comment type="subcellular location">
    <subcellularLocation>
        <location evidence="3 16">Cytoplasm</location>
    </subcellularLocation>
</comment>
<dbReference type="InterPro" id="IPR006094">
    <property type="entry name" value="Oxid_FAD_bind_N"/>
</dbReference>
<evidence type="ECO:0000256" key="12">
    <source>
        <dbReference type="ARBA" id="ARBA00023002"/>
    </source>
</evidence>
<sequence length="340" mass="38285">MEIKKNIDLKDYLTMKIGGKAAYLVDITNKNDVVDVMNWVEEHQMKFFVLGGGSNTLAKDEGFDGIIIHNMIKGIEKTDEDSISATYRVGAGEVLDHFIHFTIQHDLSGMEAMSMIPGTIGATPVQNVGAYGQEIADTFVELTAYDTLTKAFVTLSKKDLHFSYRNSVLKHEAWGRYIICDVTVRLHKSSPKPPFYAQVQQLLDKQHVRDYTPQVIREAVIQIRTNKLPDPHLIPNSGSFFKNSVITTDQLNELNKEFPDLKGFVVDEKHVKISTGWLIDQSGLKGQKIGHMRVHDKNALVLTNVDAQSYHDLASAREIIKAKVFERFGITIEQEVLEIA</sequence>
<proteinExistence type="inferred from homology"/>
<dbReference type="HAMAP" id="MF_00037">
    <property type="entry name" value="MurB"/>
    <property type="match status" value="1"/>
</dbReference>
<dbReference type="InterPro" id="IPR036635">
    <property type="entry name" value="MurB_C_sf"/>
</dbReference>
<dbReference type="Gene3D" id="3.90.78.10">
    <property type="entry name" value="UDP-N-acetylenolpyruvoylglucosamine reductase, C-terminal domain"/>
    <property type="match status" value="1"/>
</dbReference>
<dbReference type="OrthoDB" id="9804753at2"/>
<dbReference type="GO" id="GO:0051301">
    <property type="term" value="P:cell division"/>
    <property type="evidence" value="ECO:0007669"/>
    <property type="project" value="UniProtKB-KW"/>
</dbReference>
<dbReference type="InterPro" id="IPR036318">
    <property type="entry name" value="FAD-bd_PCMH-like_sf"/>
</dbReference>
<dbReference type="EC" id="1.3.1.98" evidence="16"/>
<feature type="active site" description="Proton donor" evidence="16">
    <location>
        <position position="239"/>
    </location>
</feature>
<comment type="similarity">
    <text evidence="16">Belongs to the MurB family.</text>
</comment>
<dbReference type="NCBIfam" id="NF000755">
    <property type="entry name" value="PRK00046.1"/>
    <property type="match status" value="1"/>
</dbReference>
<dbReference type="PROSITE" id="PS51387">
    <property type="entry name" value="FAD_PCMH"/>
    <property type="match status" value="1"/>
</dbReference>
<dbReference type="GO" id="GO:0071555">
    <property type="term" value="P:cell wall organization"/>
    <property type="evidence" value="ECO:0007669"/>
    <property type="project" value="UniProtKB-KW"/>
</dbReference>
<keyword evidence="7 16" id="KW-0285">Flavoprotein</keyword>
<evidence type="ECO:0000256" key="1">
    <source>
        <dbReference type="ARBA" id="ARBA00001974"/>
    </source>
</evidence>
<keyword evidence="9 16" id="KW-0521">NADP</keyword>
<gene>
    <name evidence="16" type="primary">murB</name>
    <name evidence="18" type="ORF">SAMN04487834_109712</name>
</gene>
<evidence type="ECO:0000256" key="14">
    <source>
        <dbReference type="ARBA" id="ARBA00023316"/>
    </source>
</evidence>
<feature type="domain" description="FAD-binding PCMH-type" evidence="17">
    <location>
        <begin position="17"/>
        <end position="189"/>
    </location>
</feature>
<protein>
    <recommendedName>
        <fullName evidence="16">UDP-N-acetylenolpyruvoylglucosamine reductase</fullName>
        <ecNumber evidence="16">1.3.1.98</ecNumber>
    </recommendedName>
    <alternativeName>
        <fullName evidence="16">UDP-N-acetylmuramate dehydrogenase</fullName>
    </alternativeName>
</protein>
<dbReference type="GO" id="GO:0071949">
    <property type="term" value="F:FAD binding"/>
    <property type="evidence" value="ECO:0007669"/>
    <property type="project" value="InterPro"/>
</dbReference>
<dbReference type="InterPro" id="IPR011601">
    <property type="entry name" value="MurB_C"/>
</dbReference>
<comment type="cofactor">
    <cofactor evidence="1 16">
        <name>FAD</name>
        <dbReference type="ChEBI" id="CHEBI:57692"/>
    </cofactor>
</comment>
<keyword evidence="5 16" id="KW-0963">Cytoplasm</keyword>
<organism evidence="18 19">
    <name type="scientific">Sharpea azabuensis</name>
    <dbReference type="NCBI Taxonomy" id="322505"/>
    <lineage>
        <taxon>Bacteria</taxon>
        <taxon>Bacillati</taxon>
        <taxon>Bacillota</taxon>
        <taxon>Erysipelotrichia</taxon>
        <taxon>Erysipelotrichales</taxon>
        <taxon>Coprobacillaceae</taxon>
        <taxon>Sharpea</taxon>
    </lineage>
</organism>
<dbReference type="UniPathway" id="UPA00219"/>
<dbReference type="InterPro" id="IPR016167">
    <property type="entry name" value="FAD-bd_PCMH_sub1"/>
</dbReference>
<evidence type="ECO:0000256" key="8">
    <source>
        <dbReference type="ARBA" id="ARBA00022827"/>
    </source>
</evidence>
<evidence type="ECO:0000313" key="18">
    <source>
        <dbReference type="EMBL" id="SEJ29595.1"/>
    </source>
</evidence>
<evidence type="ECO:0000256" key="9">
    <source>
        <dbReference type="ARBA" id="ARBA00022857"/>
    </source>
</evidence>
<reference evidence="19" key="1">
    <citation type="submission" date="2016-10" db="EMBL/GenBank/DDBJ databases">
        <authorList>
            <person name="Varghese N."/>
        </authorList>
    </citation>
    <scope>NUCLEOTIDE SEQUENCE [LARGE SCALE GENOMIC DNA]</scope>
    <source>
        <strain evidence="19">DSM 20406</strain>
    </source>
</reference>
<dbReference type="eggNOG" id="COG0812">
    <property type="taxonomic scope" value="Bacteria"/>
</dbReference>
<dbReference type="GO" id="GO:0008360">
    <property type="term" value="P:regulation of cell shape"/>
    <property type="evidence" value="ECO:0007669"/>
    <property type="project" value="UniProtKB-KW"/>
</dbReference>
<dbReference type="NCBIfam" id="NF010478">
    <property type="entry name" value="PRK13903.1"/>
    <property type="match status" value="1"/>
</dbReference>
<keyword evidence="14 16" id="KW-0961">Cell wall biogenesis/degradation</keyword>
<dbReference type="Gene3D" id="3.30.465.10">
    <property type="match status" value="1"/>
</dbReference>
<dbReference type="InterPro" id="IPR016166">
    <property type="entry name" value="FAD-bd_PCMH"/>
</dbReference>
<dbReference type="Pfam" id="PF01565">
    <property type="entry name" value="FAD_binding_4"/>
    <property type="match status" value="1"/>
</dbReference>
<evidence type="ECO:0000259" key="17">
    <source>
        <dbReference type="PROSITE" id="PS51387"/>
    </source>
</evidence>
<keyword evidence="10 16" id="KW-0133">Cell shape</keyword>
<evidence type="ECO:0000256" key="13">
    <source>
        <dbReference type="ARBA" id="ARBA00023306"/>
    </source>
</evidence>
<evidence type="ECO:0000256" key="16">
    <source>
        <dbReference type="HAMAP-Rule" id="MF_00037"/>
    </source>
</evidence>
<dbReference type="SUPFAM" id="SSF56176">
    <property type="entry name" value="FAD-binding/transporter-associated domain-like"/>
    <property type="match status" value="1"/>
</dbReference>
<dbReference type="SUPFAM" id="SSF56194">
    <property type="entry name" value="Uridine diphospho-N-Acetylenolpyruvylglucosamine reductase, MurB, C-terminal domain"/>
    <property type="match status" value="1"/>
</dbReference>
<dbReference type="GO" id="GO:0005829">
    <property type="term" value="C:cytosol"/>
    <property type="evidence" value="ECO:0007669"/>
    <property type="project" value="TreeGrafter"/>
</dbReference>
<name>A0A1H6XYD7_9FIRM</name>
<dbReference type="InterPro" id="IPR016169">
    <property type="entry name" value="FAD-bd_PCMH_sub2"/>
</dbReference>
<keyword evidence="8 16" id="KW-0274">FAD</keyword>
<evidence type="ECO:0000256" key="5">
    <source>
        <dbReference type="ARBA" id="ARBA00022490"/>
    </source>
</evidence>
<evidence type="ECO:0000256" key="4">
    <source>
        <dbReference type="ARBA" id="ARBA00004752"/>
    </source>
</evidence>
<evidence type="ECO:0000256" key="7">
    <source>
        <dbReference type="ARBA" id="ARBA00022630"/>
    </source>
</evidence>
<dbReference type="InterPro" id="IPR003170">
    <property type="entry name" value="MurB"/>
</dbReference>
<dbReference type="NCBIfam" id="TIGR00179">
    <property type="entry name" value="murB"/>
    <property type="match status" value="1"/>
</dbReference>
<evidence type="ECO:0000256" key="2">
    <source>
        <dbReference type="ARBA" id="ARBA00003921"/>
    </source>
</evidence>
<dbReference type="EMBL" id="FNYK01000097">
    <property type="protein sequence ID" value="SEJ29595.1"/>
    <property type="molecule type" value="Genomic_DNA"/>
</dbReference>
<keyword evidence="19" id="KW-1185">Reference proteome</keyword>
<comment type="function">
    <text evidence="2 16">Cell wall formation.</text>
</comment>
<evidence type="ECO:0000256" key="6">
    <source>
        <dbReference type="ARBA" id="ARBA00022618"/>
    </source>
</evidence>